<evidence type="ECO:0000313" key="8">
    <source>
        <dbReference type="Proteomes" id="UP000554482"/>
    </source>
</evidence>
<dbReference type="PANTHER" id="PTHR48068">
    <property type="entry name" value="TAF9 RNA POLYMERASE II, TATA BOX-BINDING PROTEIN (TBP)-ASSOCIATED FACTOR"/>
    <property type="match status" value="1"/>
</dbReference>
<dbReference type="InterPro" id="IPR009072">
    <property type="entry name" value="Histone-fold"/>
</dbReference>
<gene>
    <name evidence="7" type="ORF">FRX31_017154</name>
</gene>
<reference evidence="7 8" key="1">
    <citation type="submission" date="2020-06" db="EMBL/GenBank/DDBJ databases">
        <title>Transcriptomic and genomic resources for Thalictrum thalictroides and T. hernandezii: Facilitating candidate gene discovery in an emerging model plant lineage.</title>
        <authorList>
            <person name="Arias T."/>
            <person name="Riano-Pachon D.M."/>
            <person name="Di Stilio V.S."/>
        </authorList>
    </citation>
    <scope>NUCLEOTIDE SEQUENCE [LARGE SCALE GENOMIC DNA]</scope>
    <source>
        <strain evidence="8">cv. WT478/WT964</strain>
        <tissue evidence="7">Leaves</tissue>
    </source>
</reference>
<dbReference type="GO" id="GO:0016251">
    <property type="term" value="F:RNA polymerase II general transcription initiation factor activity"/>
    <property type="evidence" value="ECO:0007669"/>
    <property type="project" value="TreeGrafter"/>
</dbReference>
<dbReference type="PANTHER" id="PTHR48068:SF4">
    <property type="entry name" value="TATA-BOX BINDING PROTEIN ASSOCIATED FACTOR 9"/>
    <property type="match status" value="1"/>
</dbReference>
<dbReference type="InterPro" id="IPR003162">
    <property type="entry name" value="TFIID-31"/>
</dbReference>
<evidence type="ECO:0000313" key="7">
    <source>
        <dbReference type="EMBL" id="KAF5193259.1"/>
    </source>
</evidence>
<dbReference type="EMBL" id="JABWDY010020310">
    <property type="protein sequence ID" value="KAF5193259.1"/>
    <property type="molecule type" value="Genomic_DNA"/>
</dbReference>
<keyword evidence="7" id="KW-0396">Initiation factor</keyword>
<keyword evidence="3" id="KW-0805">Transcription regulation</keyword>
<dbReference type="GO" id="GO:0051123">
    <property type="term" value="P:RNA polymerase II preinitiation complex assembly"/>
    <property type="evidence" value="ECO:0007669"/>
    <property type="project" value="TreeGrafter"/>
</dbReference>
<dbReference type="Gene3D" id="1.10.20.10">
    <property type="entry name" value="Histone, subunit A"/>
    <property type="match status" value="1"/>
</dbReference>
<name>A0A7J6W756_THATH</name>
<keyword evidence="6" id="KW-0472">Membrane</keyword>
<dbReference type="InterPro" id="IPR051431">
    <property type="entry name" value="TFIID_subunit_9"/>
</dbReference>
<dbReference type="GO" id="GO:0003743">
    <property type="term" value="F:translation initiation factor activity"/>
    <property type="evidence" value="ECO:0007669"/>
    <property type="project" value="UniProtKB-KW"/>
</dbReference>
<dbReference type="GO" id="GO:0005669">
    <property type="term" value="C:transcription factor TFIID complex"/>
    <property type="evidence" value="ECO:0007669"/>
    <property type="project" value="TreeGrafter"/>
</dbReference>
<dbReference type="GO" id="GO:0000124">
    <property type="term" value="C:SAGA complex"/>
    <property type="evidence" value="ECO:0007669"/>
    <property type="project" value="TreeGrafter"/>
</dbReference>
<organism evidence="7 8">
    <name type="scientific">Thalictrum thalictroides</name>
    <name type="common">Rue-anemone</name>
    <name type="synonym">Anemone thalictroides</name>
    <dbReference type="NCBI Taxonomy" id="46969"/>
    <lineage>
        <taxon>Eukaryota</taxon>
        <taxon>Viridiplantae</taxon>
        <taxon>Streptophyta</taxon>
        <taxon>Embryophyta</taxon>
        <taxon>Tracheophyta</taxon>
        <taxon>Spermatophyta</taxon>
        <taxon>Magnoliopsida</taxon>
        <taxon>Ranunculales</taxon>
        <taxon>Ranunculaceae</taxon>
        <taxon>Thalictroideae</taxon>
        <taxon>Thalictrum</taxon>
    </lineage>
</organism>
<evidence type="ECO:0000256" key="2">
    <source>
        <dbReference type="ARBA" id="ARBA00007646"/>
    </source>
</evidence>
<comment type="caution">
    <text evidence="7">The sequence shown here is derived from an EMBL/GenBank/DDBJ whole genome shotgun (WGS) entry which is preliminary data.</text>
</comment>
<sequence>MADKEMELDEEDLPRDAKIVKSLLKSMGVREYEPRVIHQFFELWYLVLLMFYLILKSIQNMLENLQLMLMMLSLLFKLKLISASHNLLHESFGDFGLE</sequence>
<accession>A0A7J6W756</accession>
<dbReference type="Pfam" id="PF02291">
    <property type="entry name" value="TFIID-31kDa"/>
    <property type="match status" value="1"/>
</dbReference>
<evidence type="ECO:0000256" key="3">
    <source>
        <dbReference type="ARBA" id="ARBA00023015"/>
    </source>
</evidence>
<evidence type="ECO:0000256" key="1">
    <source>
        <dbReference type="ARBA" id="ARBA00004123"/>
    </source>
</evidence>
<evidence type="ECO:0000256" key="6">
    <source>
        <dbReference type="SAM" id="Phobius"/>
    </source>
</evidence>
<dbReference type="Proteomes" id="UP000554482">
    <property type="component" value="Unassembled WGS sequence"/>
</dbReference>
<keyword evidence="6" id="KW-0812">Transmembrane</keyword>
<evidence type="ECO:0000256" key="5">
    <source>
        <dbReference type="ARBA" id="ARBA00023242"/>
    </source>
</evidence>
<dbReference type="OrthoDB" id="341924at2759"/>
<dbReference type="GO" id="GO:0046982">
    <property type="term" value="F:protein heterodimerization activity"/>
    <property type="evidence" value="ECO:0007669"/>
    <property type="project" value="InterPro"/>
</dbReference>
<dbReference type="GO" id="GO:0003713">
    <property type="term" value="F:transcription coactivator activity"/>
    <property type="evidence" value="ECO:0007669"/>
    <property type="project" value="TreeGrafter"/>
</dbReference>
<keyword evidence="7" id="KW-0648">Protein biosynthesis</keyword>
<dbReference type="AlphaFoldDB" id="A0A7J6W756"/>
<keyword evidence="6" id="KW-1133">Transmembrane helix</keyword>
<keyword evidence="4" id="KW-0804">Transcription</keyword>
<proteinExistence type="inferred from homology"/>
<protein>
    <submittedName>
        <fullName evidence="7">Transcription initiation factor tfiid subunit</fullName>
    </submittedName>
</protein>
<feature type="transmembrane region" description="Helical" evidence="6">
    <location>
        <begin position="36"/>
        <end position="55"/>
    </location>
</feature>
<evidence type="ECO:0000256" key="4">
    <source>
        <dbReference type="ARBA" id="ARBA00023163"/>
    </source>
</evidence>
<comment type="subcellular location">
    <subcellularLocation>
        <location evidence="1">Nucleus</location>
    </subcellularLocation>
</comment>
<keyword evidence="5" id="KW-0539">Nucleus</keyword>
<keyword evidence="8" id="KW-1185">Reference proteome</keyword>
<comment type="similarity">
    <text evidence="2">Belongs to the TAF9 family.</text>
</comment>